<dbReference type="NCBIfam" id="TIGR00615">
    <property type="entry name" value="recR"/>
    <property type="match status" value="1"/>
</dbReference>
<dbReference type="InterPro" id="IPR006171">
    <property type="entry name" value="TOPRIM_dom"/>
</dbReference>
<dbReference type="GO" id="GO:0006310">
    <property type="term" value="P:DNA recombination"/>
    <property type="evidence" value="ECO:0007669"/>
    <property type="project" value="UniProtKB-UniRule"/>
</dbReference>
<evidence type="ECO:0000256" key="2">
    <source>
        <dbReference type="ARBA" id="ARBA00022763"/>
    </source>
</evidence>
<dbReference type="PROSITE" id="PS50880">
    <property type="entry name" value="TOPRIM"/>
    <property type="match status" value="1"/>
</dbReference>
<evidence type="ECO:0000259" key="8">
    <source>
        <dbReference type="PROSITE" id="PS50880"/>
    </source>
</evidence>
<dbReference type="CDD" id="cd01025">
    <property type="entry name" value="TOPRIM_recR"/>
    <property type="match status" value="1"/>
</dbReference>
<evidence type="ECO:0000256" key="3">
    <source>
        <dbReference type="ARBA" id="ARBA00022771"/>
    </source>
</evidence>
<dbReference type="Pfam" id="PF21175">
    <property type="entry name" value="RecR_C"/>
    <property type="match status" value="1"/>
</dbReference>
<proteinExistence type="inferred from homology"/>
<feature type="zinc finger region" description="C4-type" evidence="7">
    <location>
        <begin position="59"/>
        <end position="74"/>
    </location>
</feature>
<dbReference type="InterPro" id="IPR023627">
    <property type="entry name" value="Rcmb_RecR"/>
</dbReference>
<reference evidence="9 10" key="1">
    <citation type="journal article" date="2020" name="ISME J.">
        <title>Parallel Reductive Genome Evolution in Desulfovibrio Ectosymbionts Independently Acquired by Trichonympha Protists in the Termite Gut.</title>
        <authorList>
            <person name="Takeuchi M."/>
            <person name="Kuwahara H."/>
            <person name="Murakami T."/>
            <person name="Takahashi K."/>
            <person name="Kajitani R."/>
            <person name="Toyoda A."/>
            <person name="Itoh T."/>
            <person name="Ohkuma M."/>
            <person name="Hongoh Y."/>
        </authorList>
    </citation>
    <scope>NUCLEOTIDE SEQUENCE [LARGE SCALE GENOMIC DNA]</scope>
    <source>
        <strain evidence="9">ZnDsv-02</strain>
    </source>
</reference>
<dbReference type="InterPro" id="IPR034137">
    <property type="entry name" value="TOPRIM_RecR"/>
</dbReference>
<comment type="caution">
    <text evidence="9">The sequence shown here is derived from an EMBL/GenBank/DDBJ whole genome shotgun (WGS) entry which is preliminary data.</text>
</comment>
<evidence type="ECO:0000256" key="5">
    <source>
        <dbReference type="ARBA" id="ARBA00023172"/>
    </source>
</evidence>
<feature type="domain" description="Toprim" evidence="8">
    <location>
        <begin position="82"/>
        <end position="179"/>
    </location>
</feature>
<dbReference type="GO" id="GO:0003677">
    <property type="term" value="F:DNA binding"/>
    <property type="evidence" value="ECO:0007669"/>
    <property type="project" value="UniProtKB-UniRule"/>
</dbReference>
<protein>
    <recommendedName>
        <fullName evidence="7">Recombination protein RecR</fullName>
    </recommendedName>
</protein>
<evidence type="ECO:0000313" key="10">
    <source>
        <dbReference type="Proteomes" id="UP000505077"/>
    </source>
</evidence>
<comment type="function">
    <text evidence="7">May play a role in DNA repair. It seems to be involved in an RecBC-independent recombinational process of DNA repair. It may act with RecF and RecO.</text>
</comment>
<keyword evidence="3 7" id="KW-0863">Zinc-finger</keyword>
<dbReference type="PANTHER" id="PTHR30446:SF0">
    <property type="entry name" value="RECOMBINATION PROTEIN RECR"/>
    <property type="match status" value="1"/>
</dbReference>
<evidence type="ECO:0000256" key="1">
    <source>
        <dbReference type="ARBA" id="ARBA00022723"/>
    </source>
</evidence>
<evidence type="ECO:0000256" key="7">
    <source>
        <dbReference type="HAMAP-Rule" id="MF_00017"/>
    </source>
</evidence>
<evidence type="ECO:0000256" key="6">
    <source>
        <dbReference type="ARBA" id="ARBA00023204"/>
    </source>
</evidence>
<dbReference type="Gene3D" id="3.40.1360.10">
    <property type="match status" value="1"/>
</dbReference>
<dbReference type="InterPro" id="IPR015967">
    <property type="entry name" value="Rcmb_RecR_Znf"/>
</dbReference>
<keyword evidence="4 7" id="KW-0862">Zinc</keyword>
<keyword evidence="2 7" id="KW-0227">DNA damage</keyword>
<evidence type="ECO:0000256" key="4">
    <source>
        <dbReference type="ARBA" id="ARBA00022833"/>
    </source>
</evidence>
<dbReference type="SUPFAM" id="SSF111304">
    <property type="entry name" value="Recombination protein RecR"/>
    <property type="match status" value="1"/>
</dbReference>
<name>A0A6L2R724_9BACT</name>
<dbReference type="Pfam" id="PF13662">
    <property type="entry name" value="Toprim_4"/>
    <property type="match status" value="1"/>
</dbReference>
<dbReference type="EMBL" id="BLLL01000012">
    <property type="protein sequence ID" value="GFH63287.1"/>
    <property type="molecule type" value="Genomic_DNA"/>
</dbReference>
<dbReference type="Pfam" id="PF21176">
    <property type="entry name" value="RecR_HhH"/>
    <property type="match status" value="1"/>
</dbReference>
<dbReference type="Pfam" id="PF02132">
    <property type="entry name" value="RecR_ZnF"/>
    <property type="match status" value="1"/>
</dbReference>
<dbReference type="GO" id="GO:0006281">
    <property type="term" value="P:DNA repair"/>
    <property type="evidence" value="ECO:0007669"/>
    <property type="project" value="UniProtKB-UniRule"/>
</dbReference>
<keyword evidence="1 7" id="KW-0479">Metal-binding</keyword>
<keyword evidence="5 7" id="KW-0233">DNA recombination</keyword>
<dbReference type="Proteomes" id="UP000505077">
    <property type="component" value="Unassembled WGS sequence"/>
</dbReference>
<keyword evidence="6 7" id="KW-0234">DNA repair</keyword>
<gene>
    <name evidence="7 9" type="primary">recR</name>
    <name evidence="9" type="ORF">ZNDK_1058</name>
</gene>
<dbReference type="InterPro" id="IPR000093">
    <property type="entry name" value="DNA_Rcmb_RecR"/>
</dbReference>
<dbReference type="AlphaFoldDB" id="A0A6L2R724"/>
<dbReference type="Gene3D" id="3.30.60.80">
    <property type="match status" value="1"/>
</dbReference>
<dbReference type="Gene3D" id="1.10.8.420">
    <property type="entry name" value="RecR Domain 1"/>
    <property type="match status" value="1"/>
</dbReference>
<dbReference type="HAMAP" id="MF_00017">
    <property type="entry name" value="RecR"/>
    <property type="match status" value="1"/>
</dbReference>
<dbReference type="PANTHER" id="PTHR30446">
    <property type="entry name" value="RECOMBINATION PROTEIN RECR"/>
    <property type="match status" value="1"/>
</dbReference>
<dbReference type="GO" id="GO:0008270">
    <property type="term" value="F:zinc ion binding"/>
    <property type="evidence" value="ECO:0007669"/>
    <property type="project" value="UniProtKB-KW"/>
</dbReference>
<comment type="similarity">
    <text evidence="7">Belongs to the RecR family.</text>
</comment>
<accession>A0A6L2R724</accession>
<organism evidence="9 10">
    <name type="scientific">Candidatus Desulfovibrio kirbyi</name>
    <dbReference type="NCBI Taxonomy" id="2696086"/>
    <lineage>
        <taxon>Bacteria</taxon>
        <taxon>Pseudomonadati</taxon>
        <taxon>Thermodesulfobacteriota</taxon>
        <taxon>Desulfovibrionia</taxon>
        <taxon>Desulfovibrionales</taxon>
        <taxon>Desulfovibrionaceae</taxon>
        <taxon>Desulfovibrio</taxon>
    </lineage>
</organism>
<sequence>MRDRMPEPLKALLEQLVRLPGLGPKSAMRLAMALLKWPESETRRLGNGIHDLRDNLRLCSRCGGLSSTEVCAICADMARARDTLCLVAEWDSMLILDEGGFYHGQYMNLGGLLDPLDNKNSSNLDIERLTQRLAEGEITELILALGSTLEAENTDSFIQRTVCGRFPNVRVSRLAQGIPLGAEVKYMDKETLRQSLRYRQKLD</sequence>
<evidence type="ECO:0000313" key="9">
    <source>
        <dbReference type="EMBL" id="GFH63287.1"/>
    </source>
</evidence>